<gene>
    <name evidence="1" type="ORF">Sru01_40250</name>
</gene>
<dbReference type="InterPro" id="IPR011990">
    <property type="entry name" value="TPR-like_helical_dom_sf"/>
</dbReference>
<proteinExistence type="predicted"/>
<dbReference type="Gene3D" id="1.25.40.10">
    <property type="entry name" value="Tetratricopeptide repeat domain"/>
    <property type="match status" value="1"/>
</dbReference>
<name>A0A919R4N7_9ACTN</name>
<evidence type="ECO:0000313" key="2">
    <source>
        <dbReference type="Proteomes" id="UP000655287"/>
    </source>
</evidence>
<dbReference type="RefSeq" id="WP_203988766.1">
    <property type="nucleotide sequence ID" value="NZ_BOOU01000054.1"/>
</dbReference>
<accession>A0A919R4N7</accession>
<dbReference type="EMBL" id="BOOU01000054">
    <property type="protein sequence ID" value="GII79043.1"/>
    <property type="molecule type" value="Genomic_DNA"/>
</dbReference>
<dbReference type="AlphaFoldDB" id="A0A919R4N7"/>
<evidence type="ECO:0000313" key="1">
    <source>
        <dbReference type="EMBL" id="GII79043.1"/>
    </source>
</evidence>
<protein>
    <recommendedName>
        <fullName evidence="3">XRE family transcriptional regulator</fullName>
    </recommendedName>
</protein>
<keyword evidence="2" id="KW-1185">Reference proteome</keyword>
<comment type="caution">
    <text evidence="1">The sequence shown here is derived from an EMBL/GenBank/DDBJ whole genome shotgun (WGS) entry which is preliminary data.</text>
</comment>
<sequence>MPGEGTQVLLECRRRSEALRAKGYTFEQIADLFAVFHDVSPLRRYRYAYGRTAAEAVALYNDLDPAGAAALRESRLYDFEHWPRRGQRPTARTVALFAQVYRTAARRLVTDEVYASYSPRDRRLIDATDHRHLPAQRASGAPSPFPGHVTMGQEAAVRDPVPAPTSQDCAALLRVLGAEEADVKRRDLLFELALALGGAPAVVLLRHLSPPEKDRLAAAVRATARVDAGTVEVIEKLTVRCRRLDDDHGPDTVLPIVDGQRRLVADLLSRATLLPDLRKRLTYAYAELSQFAGWLHHDLMDHAGARLRYQEGLAAAHQIGDPTMIAYLHTCLSYVAVFRGEAGEALDHVFAAQGWARRSPSNLMRSVHAMELARVLARRGETNDSERALAQAAALVEHPRTEDDPTYLYWFTIGQVQASTADCQLYWGRPDDAINSVTRTLAAPTTFSLARGHALLHYAEALTRKREVPGAVDKIRGAAQITTRHSSGRLADSVRQARARLQPWAGNKHVRTLDDELRALGIITATRE</sequence>
<organism evidence="1 2">
    <name type="scientific">Sphaerisporangium rufum</name>
    <dbReference type="NCBI Taxonomy" id="1381558"/>
    <lineage>
        <taxon>Bacteria</taxon>
        <taxon>Bacillati</taxon>
        <taxon>Actinomycetota</taxon>
        <taxon>Actinomycetes</taxon>
        <taxon>Streptosporangiales</taxon>
        <taxon>Streptosporangiaceae</taxon>
        <taxon>Sphaerisporangium</taxon>
    </lineage>
</organism>
<reference evidence="1" key="1">
    <citation type="submission" date="2021-01" db="EMBL/GenBank/DDBJ databases">
        <title>Whole genome shotgun sequence of Sphaerisporangium rufum NBRC 109079.</title>
        <authorList>
            <person name="Komaki H."/>
            <person name="Tamura T."/>
        </authorList>
    </citation>
    <scope>NUCLEOTIDE SEQUENCE</scope>
    <source>
        <strain evidence="1">NBRC 109079</strain>
    </source>
</reference>
<dbReference type="SUPFAM" id="SSF48452">
    <property type="entry name" value="TPR-like"/>
    <property type="match status" value="1"/>
</dbReference>
<dbReference type="Proteomes" id="UP000655287">
    <property type="component" value="Unassembled WGS sequence"/>
</dbReference>
<evidence type="ECO:0008006" key="3">
    <source>
        <dbReference type="Google" id="ProtNLM"/>
    </source>
</evidence>